<proteinExistence type="predicted"/>
<gene>
    <name evidence="1" type="ORF">NLG97_g2058</name>
</gene>
<dbReference type="EMBL" id="JANAKD010000126">
    <property type="protein sequence ID" value="KAJ3497237.1"/>
    <property type="molecule type" value="Genomic_DNA"/>
</dbReference>
<accession>A0ACC1R3V1</accession>
<evidence type="ECO:0000313" key="1">
    <source>
        <dbReference type="EMBL" id="KAJ3497237.1"/>
    </source>
</evidence>
<comment type="caution">
    <text evidence="1">The sequence shown here is derived from an EMBL/GenBank/DDBJ whole genome shotgun (WGS) entry which is preliminary data.</text>
</comment>
<dbReference type="Proteomes" id="UP001148737">
    <property type="component" value="Unassembled WGS sequence"/>
</dbReference>
<reference evidence="1" key="1">
    <citation type="submission" date="2022-07" db="EMBL/GenBank/DDBJ databases">
        <title>Genome Sequence of Lecanicillium saksenae.</title>
        <authorList>
            <person name="Buettner E."/>
        </authorList>
    </citation>
    <scope>NUCLEOTIDE SEQUENCE</scope>
    <source>
        <strain evidence="1">VT-O1</strain>
    </source>
</reference>
<keyword evidence="2" id="KW-1185">Reference proteome</keyword>
<protein>
    <submittedName>
        <fullName evidence="1">Uncharacterized protein</fullName>
    </submittedName>
</protein>
<name>A0ACC1R3V1_9HYPO</name>
<organism evidence="1 2">
    <name type="scientific">Lecanicillium saksenae</name>
    <dbReference type="NCBI Taxonomy" id="468837"/>
    <lineage>
        <taxon>Eukaryota</taxon>
        <taxon>Fungi</taxon>
        <taxon>Dikarya</taxon>
        <taxon>Ascomycota</taxon>
        <taxon>Pezizomycotina</taxon>
        <taxon>Sordariomycetes</taxon>
        <taxon>Hypocreomycetidae</taxon>
        <taxon>Hypocreales</taxon>
        <taxon>Cordycipitaceae</taxon>
        <taxon>Lecanicillium</taxon>
    </lineage>
</organism>
<evidence type="ECO:0000313" key="2">
    <source>
        <dbReference type="Proteomes" id="UP001148737"/>
    </source>
</evidence>
<sequence length="521" mass="55950">MHSTALLLGSGLLAAAMPQAPSKLPAGVYEIPLRRINDNDAYGMDIGVGTPPQTVNLLVDTGSNTYSVESPNDVYCQEGMCKQTGTYDNKTSSTSKYIASGFNNVVTNMGYGDILSDDYIGESKPLLLAVPIAVVLSLIPHMPAALVFVLNSAALVPLAALNILTVLTMTKNARVWGGLVRAVGGNSTEFIISAVALVYGESAMVQQTMIGIILNYSLLVLGGSFLHASYGKKDAVFSRTRTSIMSSLVMVTSFCLVIPTVMSLTTGAEGIDSPEAIRRGILNLSHMTATALVLLFFTYLSFRFVTHGQFFPVNPGAVQFNPDSRTNTRLDSKQQQNAAGAPALSLSLLGSLACTVVCSLFLMRSLNGAAETLRITKTFISFVVLPLIVSSAKSVSIVRHARPEEAASTQMSRLDFAIRSVMTNVLDTLLFNIPLLVFLGWGLNQPMVLVFGLFDAVVFILSVTIMTFLVRYGKTTYFESCMLMGTYLSMAIVFFVRPEIANATKATLEFTPDSPPQASVL</sequence>